<evidence type="ECO:0000313" key="4">
    <source>
        <dbReference type="WBParaSite" id="ECPE_0000510001-mRNA-1"/>
    </source>
</evidence>
<dbReference type="SUPFAM" id="SSF51735">
    <property type="entry name" value="NAD(P)-binding Rossmann-fold domains"/>
    <property type="match status" value="1"/>
</dbReference>
<organism evidence="4">
    <name type="scientific">Echinostoma caproni</name>
    <dbReference type="NCBI Taxonomy" id="27848"/>
    <lineage>
        <taxon>Eukaryota</taxon>
        <taxon>Metazoa</taxon>
        <taxon>Spiralia</taxon>
        <taxon>Lophotrochozoa</taxon>
        <taxon>Platyhelminthes</taxon>
        <taxon>Trematoda</taxon>
        <taxon>Digenea</taxon>
        <taxon>Plagiorchiida</taxon>
        <taxon>Echinostomata</taxon>
        <taxon>Echinostomatoidea</taxon>
        <taxon>Echinostomatidae</taxon>
        <taxon>Echinostoma</taxon>
    </lineage>
</organism>
<proteinExistence type="predicted"/>
<dbReference type="WBParaSite" id="ECPE_0000510001-mRNA-1">
    <property type="protein sequence ID" value="ECPE_0000510001-mRNA-1"/>
    <property type="gene ID" value="ECPE_0000510001"/>
</dbReference>
<keyword evidence="3" id="KW-1185">Reference proteome</keyword>
<evidence type="ECO:0000313" key="2">
    <source>
        <dbReference type="EMBL" id="VDP74505.1"/>
    </source>
</evidence>
<dbReference type="Pfam" id="PF08338">
    <property type="entry name" value="DUF1731"/>
    <property type="match status" value="1"/>
</dbReference>
<name>A0A183ADQ3_9TREM</name>
<dbReference type="InterPro" id="IPR013549">
    <property type="entry name" value="DUF1731"/>
</dbReference>
<evidence type="ECO:0000259" key="1">
    <source>
        <dbReference type="Pfam" id="PF08338"/>
    </source>
</evidence>
<protein>
    <submittedName>
        <fullName evidence="4">DUF1731 domain-containing protein</fullName>
    </submittedName>
</protein>
<dbReference type="PANTHER" id="PTHR11092:SF0">
    <property type="entry name" value="EPIMERASE FAMILY PROTEIN SDR39U1"/>
    <property type="match status" value="1"/>
</dbReference>
<accession>A0A183ADQ3</accession>
<dbReference type="PANTHER" id="PTHR11092">
    <property type="entry name" value="SUGAR NUCLEOTIDE EPIMERASE RELATED"/>
    <property type="match status" value="1"/>
</dbReference>
<sequence length="184" mass="20025">MKDVFASRIETTKSLVKACEKLKLKAFINASAVGVVLAKDSNFIKSLYPSHRLGLGGALGTGRQWISWIHLDDVVRIVQFLLEPNCSVPVGPVNATSPNAVRQAALSRCLSEAIGAPRLPFGAPPAPAFVFRALLGSDRATLVLDGQRVIPKKLLDARFQFRYTRLEDALQAIFGRKPSPPAYD</sequence>
<dbReference type="InterPro" id="IPR036291">
    <property type="entry name" value="NAD(P)-bd_dom_sf"/>
</dbReference>
<feature type="domain" description="DUF1731" evidence="1">
    <location>
        <begin position="126"/>
        <end position="173"/>
    </location>
</feature>
<dbReference type="OrthoDB" id="276721at2759"/>
<dbReference type="Gene3D" id="3.40.50.720">
    <property type="entry name" value="NAD(P)-binding Rossmann-like Domain"/>
    <property type="match status" value="1"/>
</dbReference>
<dbReference type="AlphaFoldDB" id="A0A183ADQ3"/>
<evidence type="ECO:0000313" key="3">
    <source>
        <dbReference type="Proteomes" id="UP000272942"/>
    </source>
</evidence>
<reference evidence="2 3" key="2">
    <citation type="submission" date="2018-11" db="EMBL/GenBank/DDBJ databases">
        <authorList>
            <consortium name="Pathogen Informatics"/>
        </authorList>
    </citation>
    <scope>NUCLEOTIDE SEQUENCE [LARGE SCALE GENOMIC DNA]</scope>
    <source>
        <strain evidence="2 3">Egypt</strain>
    </source>
</reference>
<gene>
    <name evidence="2" type="ORF">ECPE_LOCUS5088</name>
</gene>
<dbReference type="EMBL" id="UZAN01041938">
    <property type="protein sequence ID" value="VDP74505.1"/>
    <property type="molecule type" value="Genomic_DNA"/>
</dbReference>
<reference evidence="4" key="1">
    <citation type="submission" date="2016-06" db="UniProtKB">
        <authorList>
            <consortium name="WormBaseParasite"/>
        </authorList>
    </citation>
    <scope>IDENTIFICATION</scope>
</reference>
<dbReference type="Proteomes" id="UP000272942">
    <property type="component" value="Unassembled WGS sequence"/>
</dbReference>